<proteinExistence type="predicted"/>
<feature type="region of interest" description="Disordered" evidence="1">
    <location>
        <begin position="1"/>
        <end position="30"/>
    </location>
</feature>
<name>A0A0E9U4Z2_ANGAN</name>
<dbReference type="AlphaFoldDB" id="A0A0E9U4Z2"/>
<evidence type="ECO:0000256" key="1">
    <source>
        <dbReference type="SAM" id="MobiDB-lite"/>
    </source>
</evidence>
<organism evidence="2">
    <name type="scientific">Anguilla anguilla</name>
    <name type="common">European freshwater eel</name>
    <name type="synonym">Muraena anguilla</name>
    <dbReference type="NCBI Taxonomy" id="7936"/>
    <lineage>
        <taxon>Eukaryota</taxon>
        <taxon>Metazoa</taxon>
        <taxon>Chordata</taxon>
        <taxon>Craniata</taxon>
        <taxon>Vertebrata</taxon>
        <taxon>Euteleostomi</taxon>
        <taxon>Actinopterygii</taxon>
        <taxon>Neopterygii</taxon>
        <taxon>Teleostei</taxon>
        <taxon>Anguilliformes</taxon>
        <taxon>Anguillidae</taxon>
        <taxon>Anguilla</taxon>
    </lineage>
</organism>
<protein>
    <submittedName>
        <fullName evidence="2">Uncharacterized protein</fullName>
    </submittedName>
</protein>
<reference evidence="2" key="1">
    <citation type="submission" date="2014-11" db="EMBL/GenBank/DDBJ databases">
        <authorList>
            <person name="Amaro Gonzalez C."/>
        </authorList>
    </citation>
    <scope>NUCLEOTIDE SEQUENCE</scope>
</reference>
<evidence type="ECO:0000313" key="2">
    <source>
        <dbReference type="EMBL" id="JAH60802.1"/>
    </source>
</evidence>
<accession>A0A0E9U4Z2</accession>
<reference evidence="2" key="2">
    <citation type="journal article" date="2015" name="Fish Shellfish Immunol.">
        <title>Early steps in the European eel (Anguilla anguilla)-Vibrio vulnificus interaction in the gills: Role of the RtxA13 toxin.</title>
        <authorList>
            <person name="Callol A."/>
            <person name="Pajuelo D."/>
            <person name="Ebbesson L."/>
            <person name="Teles M."/>
            <person name="MacKenzie S."/>
            <person name="Amaro C."/>
        </authorList>
    </citation>
    <scope>NUCLEOTIDE SEQUENCE</scope>
</reference>
<dbReference type="EMBL" id="GBXM01047775">
    <property type="protein sequence ID" value="JAH60802.1"/>
    <property type="molecule type" value="Transcribed_RNA"/>
</dbReference>
<sequence length="30" mass="3409">MKPNSHLPKVKNTSWTAKEKQLAGWEGKTI</sequence>